<dbReference type="SMART" id="SM00102">
    <property type="entry name" value="ADF"/>
    <property type="match status" value="1"/>
</dbReference>
<feature type="region of interest" description="Disordered" evidence="15">
    <location>
        <begin position="182"/>
        <end position="438"/>
    </location>
</feature>
<reference evidence="17" key="1">
    <citation type="submission" date="2021-01" db="EMBL/GenBank/DDBJ databases">
        <authorList>
            <person name="Zahm M."/>
            <person name="Roques C."/>
            <person name="Cabau C."/>
            <person name="Klopp C."/>
            <person name="Donnadieu C."/>
            <person name="Jouanno E."/>
            <person name="Lampietro C."/>
            <person name="Louis A."/>
            <person name="Herpin A."/>
            <person name="Echchiki A."/>
            <person name="Berthelot C."/>
            <person name="Parey E."/>
            <person name="Roest-Crollius H."/>
            <person name="Braasch I."/>
            <person name="Postlethwait J."/>
            <person name="Bobe J."/>
            <person name="Montfort J."/>
            <person name="Bouchez O."/>
            <person name="Begum T."/>
            <person name="Mejri S."/>
            <person name="Adams A."/>
            <person name="Chen W.-J."/>
            <person name="Guiguen Y."/>
        </authorList>
    </citation>
    <scope>NUCLEOTIDE SEQUENCE</scope>
    <source>
        <tissue evidence="17">Blood</tissue>
    </source>
</reference>
<dbReference type="GO" id="GO:0014069">
    <property type="term" value="C:postsynaptic density"/>
    <property type="evidence" value="ECO:0007669"/>
    <property type="project" value="TreeGrafter"/>
</dbReference>
<keyword evidence="6" id="KW-0963">Cytoplasm</keyword>
<evidence type="ECO:0000256" key="5">
    <source>
        <dbReference type="ARBA" id="ARBA00022473"/>
    </source>
</evidence>
<dbReference type="FunFam" id="3.40.20.10:FF:000032">
    <property type="entry name" value="Drebrin 1"/>
    <property type="match status" value="1"/>
</dbReference>
<dbReference type="GO" id="GO:0048812">
    <property type="term" value="P:neuron projection morphogenesis"/>
    <property type="evidence" value="ECO:0007669"/>
    <property type="project" value="TreeGrafter"/>
</dbReference>
<evidence type="ECO:0000256" key="13">
    <source>
        <dbReference type="ARBA" id="ARBA00073040"/>
    </source>
</evidence>
<dbReference type="GO" id="GO:0098974">
    <property type="term" value="P:postsynaptic actin cytoskeleton organization"/>
    <property type="evidence" value="ECO:0007669"/>
    <property type="project" value="TreeGrafter"/>
</dbReference>
<evidence type="ECO:0000256" key="3">
    <source>
        <dbReference type="ARBA" id="ARBA00004544"/>
    </source>
</evidence>
<feature type="compositionally biased region" description="Low complexity" evidence="15">
    <location>
        <begin position="297"/>
        <end position="310"/>
    </location>
</feature>
<evidence type="ECO:0000256" key="8">
    <source>
        <dbReference type="ARBA" id="ARBA00022902"/>
    </source>
</evidence>
<feature type="compositionally biased region" description="Basic and acidic residues" evidence="15">
    <location>
        <begin position="182"/>
        <end position="276"/>
    </location>
</feature>
<feature type="compositionally biased region" description="Basic and acidic residues" evidence="15">
    <location>
        <begin position="561"/>
        <end position="575"/>
    </location>
</feature>
<evidence type="ECO:0000256" key="11">
    <source>
        <dbReference type="ARBA" id="ARBA00023203"/>
    </source>
</evidence>
<feature type="compositionally biased region" description="Basic and acidic residues" evidence="15">
    <location>
        <begin position="701"/>
        <end position="711"/>
    </location>
</feature>
<dbReference type="AlphaFoldDB" id="A0A8T3E6G8"/>
<organism evidence="17 18">
    <name type="scientific">Albula goreensis</name>
    <dbReference type="NCBI Taxonomy" id="1534307"/>
    <lineage>
        <taxon>Eukaryota</taxon>
        <taxon>Metazoa</taxon>
        <taxon>Chordata</taxon>
        <taxon>Craniata</taxon>
        <taxon>Vertebrata</taxon>
        <taxon>Euteleostomi</taxon>
        <taxon>Actinopterygii</taxon>
        <taxon>Neopterygii</taxon>
        <taxon>Teleostei</taxon>
        <taxon>Albuliformes</taxon>
        <taxon>Albulidae</taxon>
        <taxon>Albula</taxon>
    </lineage>
</organism>
<accession>A0A8T3E6G8</accession>
<evidence type="ECO:0000256" key="7">
    <source>
        <dbReference type="ARBA" id="ARBA00022782"/>
    </source>
</evidence>
<gene>
    <name evidence="17" type="ORF">AGOR_G00008330</name>
</gene>
<feature type="domain" description="ADF-H" evidence="16">
    <location>
        <begin position="3"/>
        <end position="134"/>
    </location>
</feature>
<keyword evidence="7" id="KW-0221">Differentiation</keyword>
<feature type="region of interest" description="Disordered" evidence="15">
    <location>
        <begin position="450"/>
        <end position="719"/>
    </location>
</feature>
<dbReference type="GO" id="GO:0030833">
    <property type="term" value="P:regulation of actin filament polymerization"/>
    <property type="evidence" value="ECO:0007669"/>
    <property type="project" value="TreeGrafter"/>
</dbReference>
<feature type="compositionally biased region" description="Low complexity" evidence="15">
    <location>
        <begin position="358"/>
        <end position="373"/>
    </location>
</feature>
<dbReference type="PANTHER" id="PTHR10829:SF9">
    <property type="entry name" value="ADF-H DOMAIN-CONTAINING PROTEIN"/>
    <property type="match status" value="1"/>
</dbReference>
<name>A0A8T3E6G8_9TELE</name>
<comment type="subcellular location">
    <subcellularLocation>
        <location evidence="2">Cell junction</location>
    </subcellularLocation>
    <subcellularLocation>
        <location evidence="1">Cell projection</location>
        <location evidence="1">Dendrite</location>
    </subcellularLocation>
    <subcellularLocation>
        <location evidence="4">Cell projection</location>
        <location evidence="4">Growth cone</location>
    </subcellularLocation>
    <subcellularLocation>
        <location evidence="3">Cytoplasm</location>
        <location evidence="3">Cell cortex</location>
    </subcellularLocation>
</comment>
<feature type="compositionally biased region" description="Low complexity" evidence="15">
    <location>
        <begin position="383"/>
        <end position="396"/>
    </location>
</feature>
<dbReference type="InterPro" id="IPR002108">
    <property type="entry name" value="ADF-H"/>
</dbReference>
<evidence type="ECO:0000256" key="12">
    <source>
        <dbReference type="ARBA" id="ARBA00023273"/>
    </source>
</evidence>
<evidence type="ECO:0000256" key="6">
    <source>
        <dbReference type="ARBA" id="ARBA00022490"/>
    </source>
</evidence>
<keyword evidence="12" id="KW-0966">Cell projection</keyword>
<evidence type="ECO:0000313" key="17">
    <source>
        <dbReference type="EMBL" id="KAI1904693.1"/>
    </source>
</evidence>
<feature type="compositionally biased region" description="Acidic residues" evidence="15">
    <location>
        <begin position="485"/>
        <end position="496"/>
    </location>
</feature>
<evidence type="ECO:0000256" key="14">
    <source>
        <dbReference type="ARBA" id="ARBA00076970"/>
    </source>
</evidence>
<dbReference type="GO" id="GO:0030426">
    <property type="term" value="C:growth cone"/>
    <property type="evidence" value="ECO:0007669"/>
    <property type="project" value="UniProtKB-SubCell"/>
</dbReference>
<dbReference type="CDD" id="cd11281">
    <property type="entry name" value="ADF_drebrin_like"/>
    <property type="match status" value="1"/>
</dbReference>
<dbReference type="GO" id="GO:0005884">
    <property type="term" value="C:actin filament"/>
    <property type="evidence" value="ECO:0007669"/>
    <property type="project" value="TreeGrafter"/>
</dbReference>
<dbReference type="EMBL" id="JAERUA010000001">
    <property type="protein sequence ID" value="KAI1904693.1"/>
    <property type="molecule type" value="Genomic_DNA"/>
</dbReference>
<evidence type="ECO:0000259" key="16">
    <source>
        <dbReference type="PROSITE" id="PS51263"/>
    </source>
</evidence>
<evidence type="ECO:0000256" key="4">
    <source>
        <dbReference type="ARBA" id="ARBA00004624"/>
    </source>
</evidence>
<dbReference type="GO" id="GO:0045773">
    <property type="term" value="P:positive regulation of axon extension"/>
    <property type="evidence" value="ECO:0007669"/>
    <property type="project" value="TreeGrafter"/>
</dbReference>
<dbReference type="Proteomes" id="UP000829720">
    <property type="component" value="Unassembled WGS sequence"/>
</dbReference>
<keyword evidence="18" id="KW-1185">Reference proteome</keyword>
<feature type="compositionally biased region" description="Polar residues" evidence="15">
    <location>
        <begin position="628"/>
        <end position="639"/>
    </location>
</feature>
<evidence type="ECO:0000256" key="15">
    <source>
        <dbReference type="SAM" id="MobiDB-lite"/>
    </source>
</evidence>
<dbReference type="OrthoDB" id="5971719at2759"/>
<dbReference type="GO" id="GO:0030864">
    <property type="term" value="C:cortical actin cytoskeleton"/>
    <property type="evidence" value="ECO:0007669"/>
    <property type="project" value="TreeGrafter"/>
</dbReference>
<evidence type="ECO:0000256" key="2">
    <source>
        <dbReference type="ARBA" id="ARBA00004282"/>
    </source>
</evidence>
<dbReference type="PROSITE" id="PS51263">
    <property type="entry name" value="ADF_H"/>
    <property type="match status" value="1"/>
</dbReference>
<feature type="compositionally biased region" description="Pro residues" evidence="15">
    <location>
        <begin position="347"/>
        <end position="357"/>
    </location>
</feature>
<evidence type="ECO:0000256" key="1">
    <source>
        <dbReference type="ARBA" id="ARBA00004279"/>
    </source>
</evidence>
<dbReference type="Pfam" id="PF00241">
    <property type="entry name" value="Cofilin_ADF"/>
    <property type="match status" value="1"/>
</dbReference>
<comment type="caution">
    <text evidence="17">The sequence shown here is derived from an EMBL/GenBank/DDBJ whole genome shotgun (WGS) entry which is preliminary data.</text>
</comment>
<dbReference type="GO" id="GO:0061003">
    <property type="term" value="P:positive regulation of dendritic spine morphogenesis"/>
    <property type="evidence" value="ECO:0007669"/>
    <property type="project" value="TreeGrafter"/>
</dbReference>
<sequence length="738" mass="82443">MRAINLDTYSLSLLTAKEDILNPRSSTNWALFTYEGITNNLKLSDSGVGGVPELAGKLHVKRPLYGLCRVGMDGPAPARIVMINWVGEGVDEYRRKECTSHVPAIKAFFREVHVFVNASRPEEVTEEKIRAIVSKISAPTQRVRRGSQPVEKEETVGTNYKRTIAAMEMRRINRDTFWAHAEKEEENRKEEERRRAMEDRRRRERERIQQERREAEERERKMHEKEQMIQEQRRMQAKIEAEARKQERLRWEQQQREHEEEMRARFRHSESIEKAAEAAALVSQRSMNPREFFRQLSSSSSKSPSNPSSPRTVRPPFRRYQRSLTDTAFIFTSPGCADPTTFQPIPLASPPTSPHCPAPTSTLPSLPPSTSLQSPPPQPQAPTSPKDMGFPEAPSVVSPPAPTPSAPPASPGLLASISQTQPSPHFPPTLLESSSPVEAPAIPLLENLELTSLNEFPQPEENPQALSDQAEPVMPVDMGMNPVVEEVEEEEEEVQEEEKKEEAESEAPEEETEPNLQAPETTPSEEERSPTMDFLLSDPTPSVTDTAVEETAPEFNSSPLEEEHLQLEAEPKEEATAEDGEEKKEDDEEREVQSAPSEEPNLTGPSEEGAGPEAVCHPYQESEATGEVIQNENESQSTHQEPHPMSANGMSNEDRWGKENGVSLEQGGIGQSLGPAQLHDADSGVIPCTAKPDGMVEDFDTERQEEERGENGKGSSVESDSKLCVRALYDYQAGEANF</sequence>
<evidence type="ECO:0000256" key="9">
    <source>
        <dbReference type="ARBA" id="ARBA00022949"/>
    </source>
</evidence>
<keyword evidence="5" id="KW-0217">Developmental protein</keyword>
<dbReference type="PANTHER" id="PTHR10829">
    <property type="entry name" value="CORTACTIN AND DREBRIN"/>
    <property type="match status" value="1"/>
</dbReference>
<evidence type="ECO:0000313" key="18">
    <source>
        <dbReference type="Proteomes" id="UP000829720"/>
    </source>
</evidence>
<dbReference type="GO" id="GO:0030027">
    <property type="term" value="C:lamellipodium"/>
    <property type="evidence" value="ECO:0007669"/>
    <property type="project" value="TreeGrafter"/>
</dbReference>
<feature type="compositionally biased region" description="Pro residues" evidence="15">
    <location>
        <begin position="397"/>
        <end position="410"/>
    </location>
</feature>
<keyword evidence="10" id="KW-0007">Acetylation</keyword>
<dbReference type="GO" id="GO:0070161">
    <property type="term" value="C:anchoring junction"/>
    <property type="evidence" value="ECO:0007669"/>
    <property type="project" value="UniProtKB-SubCell"/>
</dbReference>
<protein>
    <recommendedName>
        <fullName evidence="13">Drebrin</fullName>
    </recommendedName>
    <alternativeName>
        <fullName evidence="14">Developmentally-regulated brain protein</fullName>
    </alternativeName>
</protein>
<dbReference type="Gene3D" id="3.40.20.10">
    <property type="entry name" value="Severin"/>
    <property type="match status" value="1"/>
</dbReference>
<keyword evidence="8" id="KW-0524">Neurogenesis</keyword>
<evidence type="ECO:0000256" key="10">
    <source>
        <dbReference type="ARBA" id="ARBA00022990"/>
    </source>
</evidence>
<feature type="compositionally biased region" description="Acidic residues" evidence="15">
    <location>
        <begin position="576"/>
        <end position="590"/>
    </location>
</feature>
<proteinExistence type="predicted"/>
<keyword evidence="9" id="KW-0965">Cell junction</keyword>
<dbReference type="GO" id="GO:0045211">
    <property type="term" value="C:postsynaptic membrane"/>
    <property type="evidence" value="ECO:0007669"/>
    <property type="project" value="TreeGrafter"/>
</dbReference>
<dbReference type="GO" id="GO:0030425">
    <property type="term" value="C:dendrite"/>
    <property type="evidence" value="ECO:0007669"/>
    <property type="project" value="UniProtKB-SubCell"/>
</dbReference>
<feature type="compositionally biased region" description="Acidic residues" evidence="15">
    <location>
        <begin position="503"/>
        <end position="513"/>
    </location>
</feature>
<dbReference type="GO" id="GO:0051015">
    <property type="term" value="F:actin filament binding"/>
    <property type="evidence" value="ECO:0007669"/>
    <property type="project" value="TreeGrafter"/>
</dbReference>
<dbReference type="InterPro" id="IPR029006">
    <property type="entry name" value="ADF-H/Gelsolin-like_dom_sf"/>
</dbReference>
<dbReference type="SUPFAM" id="SSF55753">
    <property type="entry name" value="Actin depolymerizing proteins"/>
    <property type="match status" value="1"/>
</dbReference>
<keyword evidence="11" id="KW-0009">Actin-binding</keyword>